<keyword evidence="2" id="KW-1185">Reference proteome</keyword>
<gene>
    <name evidence="1" type="ORF">ANN_24371</name>
</gene>
<evidence type="ECO:0000313" key="2">
    <source>
        <dbReference type="Proteomes" id="UP001148838"/>
    </source>
</evidence>
<proteinExistence type="predicted"/>
<sequence length="250" mass="28291">MVCPQMDLQGALTSSLSRQRSTSGFIIDPTVRMETYENQPTEAHQEKCDIYDPTIPYYKEKYHLTSIEVIGLLIGARGTITKRFAHFCKQFGLGQTLVTEVPLSAVKGSIKILRNHLYTTWRVSSLASLRAQGDLVTVDRSMRQEEKRDSREQSRDGELDEFQVQQLFANMKRKKAKPCTGVENTSNQYTESVELFFNIFPTGTEKFVIPGDQQRDADGCHTLVPIPGGRLPRSAAHRSDYYRGGIGDYE</sequence>
<organism evidence="1 2">
    <name type="scientific">Periplaneta americana</name>
    <name type="common">American cockroach</name>
    <name type="synonym">Blatta americana</name>
    <dbReference type="NCBI Taxonomy" id="6978"/>
    <lineage>
        <taxon>Eukaryota</taxon>
        <taxon>Metazoa</taxon>
        <taxon>Ecdysozoa</taxon>
        <taxon>Arthropoda</taxon>
        <taxon>Hexapoda</taxon>
        <taxon>Insecta</taxon>
        <taxon>Pterygota</taxon>
        <taxon>Neoptera</taxon>
        <taxon>Polyneoptera</taxon>
        <taxon>Dictyoptera</taxon>
        <taxon>Blattodea</taxon>
        <taxon>Blattoidea</taxon>
        <taxon>Blattidae</taxon>
        <taxon>Blattinae</taxon>
        <taxon>Periplaneta</taxon>
    </lineage>
</organism>
<evidence type="ECO:0000313" key="1">
    <source>
        <dbReference type="EMBL" id="KAJ4428352.1"/>
    </source>
</evidence>
<dbReference type="EMBL" id="JAJSOF020000037">
    <property type="protein sequence ID" value="KAJ4428352.1"/>
    <property type="molecule type" value="Genomic_DNA"/>
</dbReference>
<reference evidence="1 2" key="1">
    <citation type="journal article" date="2022" name="Allergy">
        <title>Genome assembly and annotation of Periplaneta americana reveal a comprehensive cockroach allergen profile.</title>
        <authorList>
            <person name="Wang L."/>
            <person name="Xiong Q."/>
            <person name="Saelim N."/>
            <person name="Wang L."/>
            <person name="Nong W."/>
            <person name="Wan A.T."/>
            <person name="Shi M."/>
            <person name="Liu X."/>
            <person name="Cao Q."/>
            <person name="Hui J.H.L."/>
            <person name="Sookrung N."/>
            <person name="Leung T.F."/>
            <person name="Tungtrongchitr A."/>
            <person name="Tsui S.K.W."/>
        </authorList>
    </citation>
    <scope>NUCLEOTIDE SEQUENCE [LARGE SCALE GENOMIC DNA]</scope>
    <source>
        <strain evidence="1">PWHHKU_190912</strain>
    </source>
</reference>
<comment type="caution">
    <text evidence="1">The sequence shown here is derived from an EMBL/GenBank/DDBJ whole genome shotgun (WGS) entry which is preliminary data.</text>
</comment>
<dbReference type="Proteomes" id="UP001148838">
    <property type="component" value="Unassembled WGS sequence"/>
</dbReference>
<evidence type="ECO:0008006" key="3">
    <source>
        <dbReference type="Google" id="ProtNLM"/>
    </source>
</evidence>
<accession>A0ABQ8S2Y7</accession>
<name>A0ABQ8S2Y7_PERAM</name>
<protein>
    <recommendedName>
        <fullName evidence="3">K Homology domain-containing protein</fullName>
    </recommendedName>
</protein>